<dbReference type="EMBL" id="AP023368">
    <property type="protein sequence ID" value="BCJ97583.1"/>
    <property type="molecule type" value="Genomic_DNA"/>
</dbReference>
<dbReference type="AlphaFoldDB" id="A0A7I8DGD9"/>
<reference evidence="1 2" key="1">
    <citation type="submission" date="2020-08" db="EMBL/GenBank/DDBJ databases">
        <title>Draft genome sequencing of an Anaerocolumna strain isolated from anoxic soil subjected to BSD treatment.</title>
        <authorList>
            <person name="Uek A."/>
            <person name="Tonouchi A."/>
        </authorList>
    </citation>
    <scope>NUCLEOTIDE SEQUENCE [LARGE SCALE GENOMIC DNA]</scope>
    <source>
        <strain evidence="1 2">CTTW</strain>
    </source>
</reference>
<proteinExistence type="predicted"/>
<evidence type="ECO:0000313" key="1">
    <source>
        <dbReference type="EMBL" id="BCJ97583.1"/>
    </source>
</evidence>
<evidence type="ECO:0000313" key="2">
    <source>
        <dbReference type="Proteomes" id="UP000515703"/>
    </source>
</evidence>
<dbReference type="Proteomes" id="UP000515703">
    <property type="component" value="Chromosome"/>
</dbReference>
<gene>
    <name evidence="1" type="ORF">bsdcttw_06240</name>
</gene>
<reference evidence="1 2" key="2">
    <citation type="submission" date="2020-08" db="EMBL/GenBank/DDBJ databases">
        <authorList>
            <person name="Ueki A."/>
            <person name="Tonouchi A."/>
        </authorList>
    </citation>
    <scope>NUCLEOTIDE SEQUENCE [LARGE SCALE GENOMIC DNA]</scope>
    <source>
        <strain evidence="1 2">CTTW</strain>
    </source>
</reference>
<name>A0A7I8DGD9_9FIRM</name>
<organism evidence="1 2">
    <name type="scientific">Anaerocolumna chitinilytica</name>
    <dbReference type="NCBI Taxonomy" id="1727145"/>
    <lineage>
        <taxon>Bacteria</taxon>
        <taxon>Bacillati</taxon>
        <taxon>Bacillota</taxon>
        <taxon>Clostridia</taxon>
        <taxon>Lachnospirales</taxon>
        <taxon>Lachnospiraceae</taxon>
        <taxon>Anaerocolumna</taxon>
    </lineage>
</organism>
<keyword evidence="2" id="KW-1185">Reference proteome</keyword>
<dbReference type="RefSeq" id="WP_185257996.1">
    <property type="nucleotide sequence ID" value="NZ_AP023368.1"/>
</dbReference>
<protein>
    <submittedName>
        <fullName evidence="1">Uncharacterized protein</fullName>
    </submittedName>
</protein>
<accession>A0A7I8DGD9</accession>
<sequence length="761" mass="87746">MTEYKLNMILDGGSYKISYTKDGKQNKVTIGNEKNTTVMAARKICTEVEDLLNSDMSIANLEKMYAINTDAERCGYHGSVLKYQNTSIEIVVKMLFPDEYNKFINSEEFNQIKIEENPLEILNVGCTGSGKTRFILCAVLSKQALKNFVPALTSLRETTACSIVYHFNSLSVEIDDGCDFKVVTKLKDEEEVIYSIKALIVEAVEEYIVTIKENCKEIVDLKELCSKCRNAVEKRLEMNYDKTFGLGTRIINNELAAAIETLTKNALMDFYGSSKSIDKMSRDDSDFIIKQLIRDYGDEQFDISSDEINSMISNYDNAEIVQKIYNELMLDLHKYNEQYSQNSVVGEYISYCGQSEREETLLYLSHVFGNKSKQRKGDFYMIEPLVKNAEFYLKTTKMAYDREIILSDSVGINQGQKDAARINEVVFNRVQGSVQTRKPDIIMYHTKLNNKDDYMLDVVKKLNAQGYGHSTYIVAGRLDEVLATYLSDNYIEKGDVTEESFSDFIDETRQIYVESDSVTLNSIIGKNYIICDKTNKLAEEYEFAKEYACPAVLEQVINERLNIGVSNCLYDDVDFMDIIQSNNVAGNVYQQYLNSIPYMIPMAYSKMRWNTLQKAIEELCWNNLGFDVLYPSFKIKDAIADELNRDEIKSEFEKKFDENAEEMKRRYLLEVGEVAQIVLVTEYRALMKKMLDMRYDTALRTDLNLSMTDDRKHNLQRLYKSCLEQEGIKGAHALKIVFHIAWIRTLEFFKRQAQFSIQVRL</sequence>
<dbReference type="KEGG" id="acht:bsdcttw_06240"/>